<evidence type="ECO:0000313" key="2">
    <source>
        <dbReference type="EMBL" id="OHS95461.1"/>
    </source>
</evidence>
<organism evidence="9 12">
    <name type="scientific">Tritrichomonas foetus</name>
    <dbReference type="NCBI Taxonomy" id="1144522"/>
    <lineage>
        <taxon>Eukaryota</taxon>
        <taxon>Metamonada</taxon>
        <taxon>Parabasalia</taxon>
        <taxon>Tritrichomonadida</taxon>
        <taxon>Tritrichomonadidae</taxon>
        <taxon>Tritrichomonas</taxon>
    </lineage>
</organism>
<dbReference type="PROSITE" id="PS00972">
    <property type="entry name" value="USP_1"/>
    <property type="match status" value="1"/>
</dbReference>
<reference evidence="9" key="2">
    <citation type="submission" date="2016-10" db="EMBL/GenBank/DDBJ databases">
        <authorList>
            <person name="de Groot N.N."/>
        </authorList>
    </citation>
    <scope>NUCLEOTIDE SEQUENCE [LARGE SCALE GENOMIC DNA]</scope>
    <source>
        <strain evidence="9">K</strain>
    </source>
</reference>
<feature type="domain" description="USP" evidence="1">
    <location>
        <begin position="6"/>
        <end position="287"/>
    </location>
</feature>
<evidence type="ECO:0000313" key="3">
    <source>
        <dbReference type="EMBL" id="OHS99200.1"/>
    </source>
</evidence>
<name>A0A1J4KXX0_9EUKA</name>
<dbReference type="EMBL" id="MLAK01001017">
    <property type="protein sequence ID" value="OHS99200.1"/>
    <property type="molecule type" value="Genomic_DNA"/>
</dbReference>
<evidence type="ECO:0000313" key="12">
    <source>
        <dbReference type="Proteomes" id="UP000179807"/>
    </source>
</evidence>
<dbReference type="EMBL" id="MLAK01001244">
    <property type="protein sequence ID" value="OHS95461.1"/>
    <property type="molecule type" value="Genomic_DNA"/>
</dbReference>
<evidence type="ECO:0000313" key="6">
    <source>
        <dbReference type="EMBL" id="OHT08315.1"/>
    </source>
</evidence>
<dbReference type="InterPro" id="IPR028889">
    <property type="entry name" value="USP"/>
</dbReference>
<dbReference type="AlphaFoldDB" id="A0A1J4KXX0"/>
<dbReference type="EMBL" id="MLAK01000156">
    <property type="protein sequence ID" value="OHT16026.1"/>
    <property type="molecule type" value="Genomic_DNA"/>
</dbReference>
<dbReference type="VEuPathDB" id="TrichDB:TRFO_38442"/>
<sequence length="725" mass="82937">MLGHKIGIRNLGNTCFAASVLQLMLNITKFNKTLQQLEYKDEEGKQILKFFSHTENFQKEDLEALLVTGMKFVENINQIEQKDAHEFLLKFLESINEHCRDPNCSDLYNLFLIEKQIITYYSNGTDEEENISNEKFIFENVSPEIGDLQKHINSIAEAPHVLISDAPERISQSIRIIKSPSVLLFMIRRVEIDGDNAQRNTTPVKYSPEIMYHGKQYRLYGVINHNTNQITDPQWGHYITHCYEFATSKVYTFNDSLVIEDQPNVLYIGQGNMTPQTLAYIVAYISQDEIDSLFSASEGSNNQNGIQYVAPEVNSCIQQVNFLDSRQEDALETFIRNAPNPESTQATRIASQDLNDLSTPIILSFPESTSPTEESASQEKRAYQKTTNDARRLLTKLYQVNGDKKTPLEYSAESGIKLGNCKKLLYQLKKGESIEIKQYKRGRKSKITPHFAQLIHDELEEHSTESLREVARQIALQNDSTSNDQIPSYSSIYRYATSHRIADDFGCNVYSFKVASIRGPSSNAESNKDLRIERIKLLNHYITEGFVWSAVDEVSIEIGTIRRRAWSQKGEKAFINVKPQAYRCSAIASISNNGMSYCLLVPGTVNGELFQAFMKYLINSLQKQGNIVFWMDNAKIHSRIENIVQKGNHVAIYNAAYSPELNPIELIFGHWKSIIKREVKDWSNEMDLYQKIANCFNHIDPTEIRKVMTHVSTKVFAKVLNRENI</sequence>
<dbReference type="VEuPathDB" id="TrichDB:TRFO_19344"/>
<dbReference type="EMBL" id="MLAK01000592">
    <property type="protein sequence ID" value="OHT11254.1"/>
    <property type="molecule type" value="Genomic_DNA"/>
</dbReference>
<dbReference type="VEuPathDB" id="TrichDB:TRFO_32792"/>
<comment type="caution">
    <text evidence="9">The sequence shown here is derived from an EMBL/GenBank/DDBJ whole genome shotgun (WGS) entry which is preliminary data.</text>
</comment>
<protein>
    <recommendedName>
        <fullName evidence="1">USP domain-containing protein</fullName>
    </recommendedName>
</protein>
<dbReference type="InterPro" id="IPR038717">
    <property type="entry name" value="Tc1-like_DDE_dom"/>
</dbReference>
<dbReference type="Gene3D" id="3.90.70.10">
    <property type="entry name" value="Cysteine proteinases"/>
    <property type="match status" value="1"/>
</dbReference>
<evidence type="ECO:0000313" key="7">
    <source>
        <dbReference type="EMBL" id="OHT11254.1"/>
    </source>
</evidence>
<evidence type="ECO:0000313" key="5">
    <source>
        <dbReference type="EMBL" id="OHT06286.1"/>
    </source>
</evidence>
<dbReference type="InterPro" id="IPR001394">
    <property type="entry name" value="Peptidase_C19_UCH"/>
</dbReference>
<dbReference type="EMBL" id="MLAK01000952">
    <property type="protein sequence ID" value="OHT00482.1"/>
    <property type="molecule type" value="Genomic_DNA"/>
</dbReference>
<evidence type="ECO:0000313" key="9">
    <source>
        <dbReference type="EMBL" id="OHT16026.1"/>
    </source>
</evidence>
<dbReference type="PANTHER" id="PTHR46564">
    <property type="entry name" value="TRANSPOSASE"/>
    <property type="match status" value="1"/>
</dbReference>
<dbReference type="PROSITE" id="PS50235">
    <property type="entry name" value="USP_3"/>
    <property type="match status" value="1"/>
</dbReference>
<dbReference type="VEuPathDB" id="TrichDB:TRFO_25696"/>
<dbReference type="InterPro" id="IPR036397">
    <property type="entry name" value="RNaseH_sf"/>
</dbReference>
<dbReference type="EMBL" id="MLAK01000730">
    <property type="protein sequence ID" value="OHT06286.1"/>
    <property type="molecule type" value="Genomic_DNA"/>
</dbReference>
<evidence type="ECO:0000313" key="8">
    <source>
        <dbReference type="EMBL" id="OHT12635.1"/>
    </source>
</evidence>
<dbReference type="OrthoDB" id="2266637at2759"/>
<proteinExistence type="predicted"/>
<dbReference type="Proteomes" id="UP000179807">
    <property type="component" value="Unassembled WGS sequence"/>
</dbReference>
<dbReference type="GO" id="GO:0004843">
    <property type="term" value="F:cysteine-type deubiquitinase activity"/>
    <property type="evidence" value="ECO:0007669"/>
    <property type="project" value="InterPro"/>
</dbReference>
<gene>
    <name evidence="6" type="ORF">TRFO_04931</name>
    <name evidence="11" type="ORF">TRFO_12536</name>
    <name evidence="10" type="ORF">TRFO_13083</name>
    <name evidence="9" type="ORF">TRFO_13513</name>
    <name evidence="8" type="ORF">TRFO_17451</name>
    <name evidence="7" type="ORF">TRFO_19344</name>
    <name evidence="5" type="ORF">TRFO_25696</name>
    <name evidence="4" type="ORF">TRFO_32792</name>
    <name evidence="3" type="ORF">TRFO_34366</name>
    <name evidence="2" type="ORF">TRFO_38442</name>
</gene>
<dbReference type="InterPro" id="IPR038765">
    <property type="entry name" value="Papain-like_cys_pep_sf"/>
</dbReference>
<dbReference type="GeneID" id="94826892"/>
<dbReference type="InterPro" id="IPR018200">
    <property type="entry name" value="USP_CS"/>
</dbReference>
<dbReference type="GO" id="GO:0003676">
    <property type="term" value="F:nucleic acid binding"/>
    <property type="evidence" value="ECO:0007669"/>
    <property type="project" value="InterPro"/>
</dbReference>
<dbReference type="VEuPathDB" id="TrichDB:TRFO_17451"/>
<dbReference type="SUPFAM" id="SSF54001">
    <property type="entry name" value="Cysteine proteinases"/>
    <property type="match status" value="1"/>
</dbReference>
<evidence type="ECO:0000313" key="11">
    <source>
        <dbReference type="EMBL" id="OHT17215.1"/>
    </source>
</evidence>
<dbReference type="VEuPathDB" id="TrichDB:TRFO_04931"/>
<dbReference type="CDD" id="cd02257">
    <property type="entry name" value="Peptidase_C19"/>
    <property type="match status" value="1"/>
</dbReference>
<dbReference type="GO" id="GO:0016579">
    <property type="term" value="P:protein deubiquitination"/>
    <property type="evidence" value="ECO:0007669"/>
    <property type="project" value="InterPro"/>
</dbReference>
<dbReference type="EMBL" id="MLAK01000559">
    <property type="protein sequence ID" value="OHT12635.1"/>
    <property type="molecule type" value="Genomic_DNA"/>
</dbReference>
<dbReference type="Gene3D" id="3.30.420.10">
    <property type="entry name" value="Ribonuclease H-like superfamily/Ribonuclease H"/>
    <property type="match status" value="1"/>
</dbReference>
<accession>A0A1J4KXX0</accession>
<keyword evidence="12" id="KW-1185">Reference proteome</keyword>
<dbReference type="VEuPathDB" id="TrichDB:TRFO_34366"/>
<evidence type="ECO:0000313" key="10">
    <source>
        <dbReference type="EMBL" id="OHT16651.1"/>
    </source>
</evidence>
<dbReference type="Pfam" id="PF13358">
    <property type="entry name" value="DDE_3"/>
    <property type="match status" value="1"/>
</dbReference>
<dbReference type="VEuPathDB" id="TrichDB:TRFO_13513"/>
<dbReference type="EMBL" id="MLAK01000089">
    <property type="protein sequence ID" value="OHT16651.1"/>
    <property type="molecule type" value="Genomic_DNA"/>
</dbReference>
<dbReference type="VEuPathDB" id="TrichDB:TRFO_13083"/>
<reference evidence="12" key="1">
    <citation type="submission" date="2016-10" db="EMBL/GenBank/DDBJ databases">
        <authorList>
            <person name="Benchimol M."/>
            <person name="Almeida L.G."/>
            <person name="Vasconcelos A.T."/>
            <person name="Perreira-Neves A."/>
            <person name="Rosa I.A."/>
            <person name="Tasca T."/>
            <person name="Bogo M.R."/>
            <person name="de Souza W."/>
        </authorList>
    </citation>
    <scope>NUCLEOTIDE SEQUENCE [LARGE SCALE GENOMIC DNA]</scope>
    <source>
        <strain evidence="12">K</strain>
    </source>
</reference>
<dbReference type="PANTHER" id="PTHR46564:SF1">
    <property type="entry name" value="TRANSPOSASE"/>
    <property type="match status" value="1"/>
</dbReference>
<evidence type="ECO:0000313" key="4">
    <source>
        <dbReference type="EMBL" id="OHT00482.1"/>
    </source>
</evidence>
<dbReference type="Pfam" id="PF00443">
    <property type="entry name" value="UCH"/>
    <property type="match status" value="1"/>
</dbReference>
<dbReference type="EMBL" id="MLAK01000024">
    <property type="protein sequence ID" value="OHT17215.1"/>
    <property type="molecule type" value="Genomic_DNA"/>
</dbReference>
<dbReference type="RefSeq" id="XP_068361451.1">
    <property type="nucleotide sequence ID" value="XM_068492188.1"/>
</dbReference>
<dbReference type="EMBL" id="MLAK01000671">
    <property type="protein sequence ID" value="OHT08315.1"/>
    <property type="molecule type" value="Genomic_DNA"/>
</dbReference>
<dbReference type="VEuPathDB" id="TrichDB:TRFO_12536"/>
<evidence type="ECO:0000259" key="1">
    <source>
        <dbReference type="PROSITE" id="PS50235"/>
    </source>
</evidence>